<dbReference type="Pfam" id="PF00376">
    <property type="entry name" value="MerR"/>
    <property type="match status" value="1"/>
</dbReference>
<dbReference type="KEGG" id="parq:DSM112329_02574"/>
<dbReference type="NCBIfam" id="TIGR01764">
    <property type="entry name" value="excise"/>
    <property type="match status" value="1"/>
</dbReference>
<dbReference type="GO" id="GO:0006355">
    <property type="term" value="P:regulation of DNA-templated transcription"/>
    <property type="evidence" value="ECO:0007669"/>
    <property type="project" value="InterPro"/>
</dbReference>
<evidence type="ECO:0000259" key="3">
    <source>
        <dbReference type="PROSITE" id="PS51866"/>
    </source>
</evidence>
<dbReference type="RefSeq" id="WP_354702219.1">
    <property type="nucleotide sequence ID" value="NZ_CP114014.1"/>
</dbReference>
<dbReference type="SUPFAM" id="SSF50331">
    <property type="entry name" value="MOP-like"/>
    <property type="match status" value="1"/>
</dbReference>
<organism evidence="4">
    <name type="scientific">Paraconexibacter sp. AEG42_29</name>
    <dbReference type="NCBI Taxonomy" id="2997339"/>
    <lineage>
        <taxon>Bacteria</taxon>
        <taxon>Bacillati</taxon>
        <taxon>Actinomycetota</taxon>
        <taxon>Thermoleophilia</taxon>
        <taxon>Solirubrobacterales</taxon>
        <taxon>Paraconexibacteraceae</taxon>
        <taxon>Paraconexibacter</taxon>
    </lineage>
</organism>
<sequence length="130" mass="13904">MSQVPDASGVQIGAAAQALGVSVDTLRRWERDGRITFDRVGNRRSLPAAELARLLRERGTNTRSSARNRLTGVVVAVQRDGVMAQVDLACGPFRIVSLMSREAVDELDLKPGDTATASVKATTVVVERSG</sequence>
<evidence type="ECO:0000313" key="4">
    <source>
        <dbReference type="EMBL" id="XAY05716.1"/>
    </source>
</evidence>
<keyword evidence="1 2" id="KW-0500">Molybdenum</keyword>
<dbReference type="Pfam" id="PF03459">
    <property type="entry name" value="TOBE"/>
    <property type="match status" value="1"/>
</dbReference>
<gene>
    <name evidence="4" type="ORF">DSM112329_02574</name>
</gene>
<evidence type="ECO:0000256" key="2">
    <source>
        <dbReference type="PROSITE-ProRule" id="PRU01213"/>
    </source>
</evidence>
<dbReference type="AlphaFoldDB" id="A0AAU7AVP9"/>
<dbReference type="InterPro" id="IPR005116">
    <property type="entry name" value="Transp-assoc_OB_typ1"/>
</dbReference>
<dbReference type="InterPro" id="IPR009061">
    <property type="entry name" value="DNA-bd_dom_put_sf"/>
</dbReference>
<dbReference type="GO" id="GO:0003677">
    <property type="term" value="F:DNA binding"/>
    <property type="evidence" value="ECO:0007669"/>
    <property type="project" value="InterPro"/>
</dbReference>
<reference evidence="4" key="1">
    <citation type="submission" date="2022-12" db="EMBL/GenBank/DDBJ databases">
        <title>Paraconexibacter alkalitolerans sp. nov. and Baekduia alba sp. nov., isolated from soil and emended description of the genera Paraconexibacter (Chun et al., 2020) and Baekduia (An et al., 2020).</title>
        <authorList>
            <person name="Vieira S."/>
            <person name="Huber K.J."/>
            <person name="Geppert A."/>
            <person name="Wolf J."/>
            <person name="Neumann-Schaal M."/>
            <person name="Muesken M."/>
            <person name="Overmann J."/>
        </authorList>
    </citation>
    <scope>NUCLEOTIDE SEQUENCE</scope>
    <source>
        <strain evidence="4">AEG42_29</strain>
    </source>
</reference>
<dbReference type="Gene3D" id="1.10.1660.10">
    <property type="match status" value="1"/>
</dbReference>
<dbReference type="Gene3D" id="2.40.50.100">
    <property type="match status" value="1"/>
</dbReference>
<dbReference type="PROSITE" id="PS51866">
    <property type="entry name" value="MOP"/>
    <property type="match status" value="1"/>
</dbReference>
<feature type="domain" description="Mop" evidence="3">
    <location>
        <begin position="63"/>
        <end position="128"/>
    </location>
</feature>
<name>A0AAU7AVP9_9ACTN</name>
<dbReference type="InterPro" id="IPR010093">
    <property type="entry name" value="SinI_DNA-bd"/>
</dbReference>
<proteinExistence type="predicted"/>
<accession>A0AAU7AVP9</accession>
<dbReference type="NCBIfam" id="TIGR00638">
    <property type="entry name" value="Mop"/>
    <property type="match status" value="1"/>
</dbReference>
<dbReference type="GO" id="GO:0015689">
    <property type="term" value="P:molybdate ion transport"/>
    <property type="evidence" value="ECO:0007669"/>
    <property type="project" value="InterPro"/>
</dbReference>
<evidence type="ECO:0000256" key="1">
    <source>
        <dbReference type="ARBA" id="ARBA00022505"/>
    </source>
</evidence>
<dbReference type="EMBL" id="CP114014">
    <property type="protein sequence ID" value="XAY05716.1"/>
    <property type="molecule type" value="Genomic_DNA"/>
</dbReference>
<dbReference type="InterPro" id="IPR008995">
    <property type="entry name" value="Mo/tungstate-bd_C_term_dom"/>
</dbReference>
<dbReference type="SUPFAM" id="SSF46955">
    <property type="entry name" value="Putative DNA-binding domain"/>
    <property type="match status" value="1"/>
</dbReference>
<protein>
    <recommendedName>
        <fullName evidence="3">Mop domain-containing protein</fullName>
    </recommendedName>
</protein>
<dbReference type="InterPro" id="IPR000551">
    <property type="entry name" value="MerR-type_HTH_dom"/>
</dbReference>
<dbReference type="InterPro" id="IPR004606">
    <property type="entry name" value="Mop_domain"/>
</dbReference>